<dbReference type="EMBL" id="JADGJQ010000016">
    <property type="protein sequence ID" value="KAJ3180542.1"/>
    <property type="molecule type" value="Genomic_DNA"/>
</dbReference>
<protein>
    <submittedName>
        <fullName evidence="2">Uncharacterized protein</fullName>
    </submittedName>
</protein>
<evidence type="ECO:0000313" key="2">
    <source>
        <dbReference type="EMBL" id="KAJ3180542.1"/>
    </source>
</evidence>
<dbReference type="AlphaFoldDB" id="A0AAD5TMG6"/>
<name>A0AAD5TMG6_9FUNG</name>
<evidence type="ECO:0000313" key="3">
    <source>
        <dbReference type="Proteomes" id="UP001212152"/>
    </source>
</evidence>
<organism evidence="2 3">
    <name type="scientific">Geranomyces variabilis</name>
    <dbReference type="NCBI Taxonomy" id="109894"/>
    <lineage>
        <taxon>Eukaryota</taxon>
        <taxon>Fungi</taxon>
        <taxon>Fungi incertae sedis</taxon>
        <taxon>Chytridiomycota</taxon>
        <taxon>Chytridiomycota incertae sedis</taxon>
        <taxon>Chytridiomycetes</taxon>
        <taxon>Spizellomycetales</taxon>
        <taxon>Powellomycetaceae</taxon>
        <taxon>Geranomyces</taxon>
    </lineage>
</organism>
<dbReference type="Proteomes" id="UP001212152">
    <property type="component" value="Unassembled WGS sequence"/>
</dbReference>
<evidence type="ECO:0000256" key="1">
    <source>
        <dbReference type="SAM" id="MobiDB-lite"/>
    </source>
</evidence>
<gene>
    <name evidence="2" type="ORF">HDU87_002051</name>
</gene>
<proteinExistence type="predicted"/>
<keyword evidence="3" id="KW-1185">Reference proteome</keyword>
<accession>A0AAD5TMG6</accession>
<sequence>MYGYESLQTLLGTLPTPVIADGIFKILRQMLKMFWAASALAAFVRDQSLEISPWYCPWAKPESVSKELIITIIALLTAEPASADQNEEDEKRVVISLIKAIVSDVWASCRVQTERRHFFLDGAYTKSDIVVTTPAGLFWILEKGPSFDLRACRSAASQLLAAMKLAQYMSTVVVGDGKRLEKLLDHFALDANTQFLLPPLPPILPVARQHGAITPVARMGSPLPIPPIAPTAEGEEEDDRRTEPPETPQPSDGMDELTEYIHALHARKPLYFFTEA</sequence>
<reference evidence="2" key="1">
    <citation type="submission" date="2020-05" db="EMBL/GenBank/DDBJ databases">
        <title>Phylogenomic resolution of chytrid fungi.</title>
        <authorList>
            <person name="Stajich J.E."/>
            <person name="Amses K."/>
            <person name="Simmons R."/>
            <person name="Seto K."/>
            <person name="Myers J."/>
            <person name="Bonds A."/>
            <person name="Quandt C.A."/>
            <person name="Barry K."/>
            <person name="Liu P."/>
            <person name="Grigoriev I."/>
            <person name="Longcore J.E."/>
            <person name="James T.Y."/>
        </authorList>
    </citation>
    <scope>NUCLEOTIDE SEQUENCE</scope>
    <source>
        <strain evidence="2">JEL0379</strain>
    </source>
</reference>
<feature type="region of interest" description="Disordered" evidence="1">
    <location>
        <begin position="221"/>
        <end position="257"/>
    </location>
</feature>
<comment type="caution">
    <text evidence="2">The sequence shown here is derived from an EMBL/GenBank/DDBJ whole genome shotgun (WGS) entry which is preliminary data.</text>
</comment>